<evidence type="ECO:0000313" key="10">
    <source>
        <dbReference type="Proteomes" id="UP000618460"/>
    </source>
</evidence>
<evidence type="ECO:0000313" key="9">
    <source>
        <dbReference type="EMBL" id="GGM38622.1"/>
    </source>
</evidence>
<evidence type="ECO:0000256" key="3">
    <source>
        <dbReference type="ARBA" id="ARBA00022525"/>
    </source>
</evidence>
<dbReference type="AlphaFoldDB" id="A0A917TUK9"/>
<dbReference type="PANTHER" id="PTHR11575:SF6">
    <property type="entry name" value="2',3'-CYCLIC-NUCLEOTIDE 2'-PHOSPHODIESTERASE_3'-NUCLEOTIDASE"/>
    <property type="match status" value="1"/>
</dbReference>
<dbReference type="Gene3D" id="3.60.21.10">
    <property type="match status" value="1"/>
</dbReference>
<feature type="region of interest" description="Disordered" evidence="6">
    <location>
        <begin position="348"/>
        <end position="383"/>
    </location>
</feature>
<evidence type="ECO:0000256" key="5">
    <source>
        <dbReference type="ARBA" id="ARBA00023088"/>
    </source>
</evidence>
<keyword evidence="5" id="KW-0572">Peptidoglycan-anchor</keyword>
<dbReference type="GO" id="GO:0009166">
    <property type="term" value="P:nucleotide catabolic process"/>
    <property type="evidence" value="ECO:0007669"/>
    <property type="project" value="InterPro"/>
</dbReference>
<evidence type="ECO:0000259" key="8">
    <source>
        <dbReference type="PROSITE" id="PS50847"/>
    </source>
</evidence>
<accession>A0A917TUK9</accession>
<keyword evidence="2" id="KW-0134">Cell wall</keyword>
<keyword evidence="3" id="KW-0964">Secreted</keyword>
<gene>
    <name evidence="9" type="ORF">GCM10011351_25940</name>
</gene>
<feature type="compositionally biased region" description="Acidic residues" evidence="6">
    <location>
        <begin position="354"/>
        <end position="379"/>
    </location>
</feature>
<dbReference type="InterPro" id="IPR008334">
    <property type="entry name" value="5'-Nucleotdase_C"/>
</dbReference>
<dbReference type="SUPFAM" id="SSF55816">
    <property type="entry name" value="5'-nucleotidase (syn. UDP-sugar hydrolase), C-terminal domain"/>
    <property type="match status" value="1"/>
</dbReference>
<dbReference type="InterPro" id="IPR029052">
    <property type="entry name" value="Metallo-depent_PP-like"/>
</dbReference>
<proteinExistence type="predicted"/>
<evidence type="ECO:0000256" key="4">
    <source>
        <dbReference type="ARBA" id="ARBA00022729"/>
    </source>
</evidence>
<keyword evidence="7" id="KW-0472">Membrane</keyword>
<comment type="subcellular location">
    <subcellularLocation>
        <location evidence="1">Secreted</location>
        <location evidence="1">Cell wall</location>
        <topology evidence="1">Peptidoglycan-anchor</topology>
    </subcellularLocation>
</comment>
<dbReference type="Pfam" id="PF02872">
    <property type="entry name" value="5_nucleotid_C"/>
    <property type="match status" value="1"/>
</dbReference>
<dbReference type="NCBIfam" id="TIGR01167">
    <property type="entry name" value="LPXTG_anchor"/>
    <property type="match status" value="1"/>
</dbReference>
<reference evidence="9" key="1">
    <citation type="journal article" date="2014" name="Int. J. Syst. Evol. Microbiol.">
        <title>Complete genome sequence of Corynebacterium casei LMG S-19264T (=DSM 44701T), isolated from a smear-ripened cheese.</title>
        <authorList>
            <consortium name="US DOE Joint Genome Institute (JGI-PGF)"/>
            <person name="Walter F."/>
            <person name="Albersmeier A."/>
            <person name="Kalinowski J."/>
            <person name="Ruckert C."/>
        </authorList>
    </citation>
    <scope>NUCLEOTIDE SEQUENCE</scope>
    <source>
        <strain evidence="9">CGMCC 1.6333</strain>
    </source>
</reference>
<comment type="caution">
    <text evidence="9">The sequence shown here is derived from an EMBL/GenBank/DDBJ whole genome shotgun (WGS) entry which is preliminary data.</text>
</comment>
<evidence type="ECO:0000256" key="2">
    <source>
        <dbReference type="ARBA" id="ARBA00022512"/>
    </source>
</evidence>
<keyword evidence="7" id="KW-0812">Transmembrane</keyword>
<evidence type="ECO:0000256" key="6">
    <source>
        <dbReference type="SAM" id="MobiDB-lite"/>
    </source>
</evidence>
<organism evidence="9 10">
    <name type="scientific">Paraliobacillus quinghaiensis</name>
    <dbReference type="NCBI Taxonomy" id="470815"/>
    <lineage>
        <taxon>Bacteria</taxon>
        <taxon>Bacillati</taxon>
        <taxon>Bacillota</taxon>
        <taxon>Bacilli</taxon>
        <taxon>Bacillales</taxon>
        <taxon>Bacillaceae</taxon>
        <taxon>Paraliobacillus</taxon>
    </lineage>
</organism>
<dbReference type="PANTHER" id="PTHR11575">
    <property type="entry name" value="5'-NUCLEOTIDASE-RELATED"/>
    <property type="match status" value="1"/>
</dbReference>
<dbReference type="Pfam" id="PF00746">
    <property type="entry name" value="Gram_pos_anchor"/>
    <property type="match status" value="1"/>
</dbReference>
<dbReference type="InterPro" id="IPR019931">
    <property type="entry name" value="LPXTG_anchor"/>
</dbReference>
<dbReference type="InterPro" id="IPR036907">
    <property type="entry name" value="5'-Nucleotdase_C_sf"/>
</dbReference>
<sequence>MMPGFWGSHLGIIDFELEKVDNEWTILDGMSSLRSIEDVEADEDVREAVADEHQATKDYVNAPVGETSAPLYSYFSQVQDDPTVQIVSDAQMAYVEKYIQGTELEGLPVLSAAAPFKAGRDGVTDFTDIEAGGIAIKDTTSLYKYPNTIQVLKLNGAEVREWLEWSAGQFYQIDPNSTEEQLLVRPNTRSDEGFPSYNFDIIDGVSYQIDVTQPARYDKSGEEVINPDSHRIVNLQYNGEEVSEEQVFLVATNNYRASATPIANPGGDNIVIESPDENRQALVNYIRDNGEVNPSPDNNWSLAPIDGDVNLTFHSSPEAQKYTGQVEGIEFLSELDNGFAKYSINLAATSDNNDSPDEGSDEDESTDNESDEQEEDQSSEDVIKDETQLVKNDNQKVYSYSKEAKSVTINKEAISELDQDFSVELSNGKATLLIPNKLFPEGKDVTINFGEVSNEVAENNKDAVSELVDFSIIADGEDITEFSDNPITVTFTVDKNKVNNWEDLKVVYIDENGDQKEIISPISYNKETGEVVAELTHFSAYGVFEIASADNGEVLPDTATNQYNWLMVGGLLLVFGTTTLFAVRRKRLQN</sequence>
<keyword evidence="7" id="KW-1133">Transmembrane helix</keyword>
<dbReference type="PROSITE" id="PS50847">
    <property type="entry name" value="GRAM_POS_ANCHORING"/>
    <property type="match status" value="1"/>
</dbReference>
<keyword evidence="10" id="KW-1185">Reference proteome</keyword>
<feature type="domain" description="Gram-positive cocci surface proteins LPxTG" evidence="8">
    <location>
        <begin position="555"/>
        <end position="590"/>
    </location>
</feature>
<reference evidence="9" key="2">
    <citation type="submission" date="2020-09" db="EMBL/GenBank/DDBJ databases">
        <authorList>
            <person name="Sun Q."/>
            <person name="Zhou Y."/>
        </authorList>
    </citation>
    <scope>NUCLEOTIDE SEQUENCE</scope>
    <source>
        <strain evidence="9">CGMCC 1.6333</strain>
    </source>
</reference>
<dbReference type="EMBL" id="BMLG01000018">
    <property type="protein sequence ID" value="GGM38622.1"/>
    <property type="molecule type" value="Genomic_DNA"/>
</dbReference>
<dbReference type="GO" id="GO:0016787">
    <property type="term" value="F:hydrolase activity"/>
    <property type="evidence" value="ECO:0007669"/>
    <property type="project" value="InterPro"/>
</dbReference>
<name>A0A917TUK9_9BACI</name>
<protein>
    <recommendedName>
        <fullName evidence="8">Gram-positive cocci surface proteins LPxTG domain-containing protein</fullName>
    </recommendedName>
</protein>
<feature type="transmembrane region" description="Helical" evidence="7">
    <location>
        <begin position="563"/>
        <end position="583"/>
    </location>
</feature>
<dbReference type="GO" id="GO:0030288">
    <property type="term" value="C:outer membrane-bounded periplasmic space"/>
    <property type="evidence" value="ECO:0007669"/>
    <property type="project" value="TreeGrafter"/>
</dbReference>
<dbReference type="Gene3D" id="3.90.780.10">
    <property type="entry name" value="5'-Nucleotidase, C-terminal domain"/>
    <property type="match status" value="1"/>
</dbReference>
<dbReference type="SUPFAM" id="SSF56300">
    <property type="entry name" value="Metallo-dependent phosphatases"/>
    <property type="match status" value="1"/>
</dbReference>
<evidence type="ECO:0000256" key="7">
    <source>
        <dbReference type="SAM" id="Phobius"/>
    </source>
</evidence>
<evidence type="ECO:0000256" key="1">
    <source>
        <dbReference type="ARBA" id="ARBA00004168"/>
    </source>
</evidence>
<dbReference type="Proteomes" id="UP000618460">
    <property type="component" value="Unassembled WGS sequence"/>
</dbReference>
<dbReference type="InterPro" id="IPR006179">
    <property type="entry name" value="5_nucleotidase/apyrase"/>
</dbReference>
<keyword evidence="4" id="KW-0732">Signal</keyword>